<dbReference type="PROSITE" id="PS51208">
    <property type="entry name" value="AUTOTRANSPORTER"/>
    <property type="match status" value="1"/>
</dbReference>
<dbReference type="InterPro" id="IPR005546">
    <property type="entry name" value="Autotransporte_beta"/>
</dbReference>
<comment type="caution">
    <text evidence="2">The sequence shown here is derived from an EMBL/GenBank/DDBJ whole genome shotgun (WGS) entry which is preliminary data.</text>
</comment>
<evidence type="ECO:0000313" key="2">
    <source>
        <dbReference type="EMBL" id="MQY52761.1"/>
    </source>
</evidence>
<name>A0A6L5K086_RHOTE</name>
<dbReference type="EMBL" id="WIXJ01000019">
    <property type="protein sequence ID" value="MQY52761.1"/>
    <property type="molecule type" value="Genomic_DNA"/>
</dbReference>
<protein>
    <submittedName>
        <fullName evidence="2">Autotransporter domain-containing protein</fullName>
    </submittedName>
</protein>
<dbReference type="Gene3D" id="2.40.128.130">
    <property type="entry name" value="Autotransporter beta-domain"/>
    <property type="match status" value="1"/>
</dbReference>
<dbReference type="Pfam" id="PF03797">
    <property type="entry name" value="Autotransporter"/>
    <property type="match status" value="1"/>
</dbReference>
<dbReference type="AlphaFoldDB" id="A0A6L5K086"/>
<accession>A0A6L5K086</accession>
<feature type="domain" description="Autotransporter" evidence="1">
    <location>
        <begin position="336"/>
        <end position="612"/>
    </location>
</feature>
<sequence>MVLTGFSGVGIQSIGNNSSISNAGSITASGQFGYGIYSTGATASITNTGSISTSGGSGYSIVSVGNNASITNAGNISASGYFGHGIYSFAANASITNAGSISTSGDSAVGIVASDANATITNAGSISTSGESGEGIVANDANASITNAGSISISGHNGRGISSNGANATITNPGHITVSGSGAIGIWVGAPSGANTTLNVSGSITATGAATRAIVGGAGNETLNLAPGAKIVGTVDLGAGTNVVNVITSGVSPSSTIGVASSGGTLALRTSGSGLSLVSGNAVTIVDPSAIATTPASLGSLSSGISQQISRQLNRTPPLPAPVQVASTGSLAGLLPADNQPTAWGQVFGQYTRNNTNGASLAFRDQNYGVIGGREQGIGEHRAGFFGGVAQIHMETNMSSASSDGNSLFAGAYGQYVLDQWRINGSVAVGYASYRSDRLVLDNLYGNQKATANYGGWYVSPSVSVMRILDQGDGFSWRPSLAVNYTWGHLGGYTESGTTRSNLAVGGRTAEVLDTRLQLAAHQDLADRQGEIEWRGGIGRTVYGHDDVAVSWQGVGSRYAMTGTGDVTGGYVGVNTRLHYRKNLDFSADLEMFQSAGDISSVTAFAGLIYRL</sequence>
<organism evidence="2 3">
    <name type="scientific">Rhodocyclus tenuis</name>
    <name type="common">Rhodospirillum tenue</name>
    <dbReference type="NCBI Taxonomy" id="1066"/>
    <lineage>
        <taxon>Bacteria</taxon>
        <taxon>Pseudomonadati</taxon>
        <taxon>Pseudomonadota</taxon>
        <taxon>Betaproteobacteria</taxon>
        <taxon>Rhodocyclales</taxon>
        <taxon>Rhodocyclaceae</taxon>
        <taxon>Rhodocyclus</taxon>
    </lineage>
</organism>
<dbReference type="InterPro" id="IPR036709">
    <property type="entry name" value="Autotransporte_beta_dom_sf"/>
</dbReference>
<dbReference type="SUPFAM" id="SSF103515">
    <property type="entry name" value="Autotransporter"/>
    <property type="match status" value="1"/>
</dbReference>
<dbReference type="SMART" id="SM00869">
    <property type="entry name" value="Autotransporter"/>
    <property type="match status" value="1"/>
</dbReference>
<evidence type="ECO:0000259" key="1">
    <source>
        <dbReference type="PROSITE" id="PS51208"/>
    </source>
</evidence>
<gene>
    <name evidence="2" type="ORF">GHK24_13380</name>
</gene>
<reference evidence="2 3" key="1">
    <citation type="submission" date="2019-10" db="EMBL/GenBank/DDBJ databases">
        <title>Whole-genome sequence of the purple nonsulfur photosynthetic bacterium Rhodocyclus tenuis.</title>
        <authorList>
            <person name="Kyndt J.A."/>
            <person name="Meyer T.E."/>
        </authorList>
    </citation>
    <scope>NUCLEOTIDE SEQUENCE [LARGE SCALE GENOMIC DNA]</scope>
    <source>
        <strain evidence="2 3">DSM 110</strain>
    </source>
</reference>
<evidence type="ECO:0000313" key="3">
    <source>
        <dbReference type="Proteomes" id="UP000480275"/>
    </source>
</evidence>
<proteinExistence type="predicted"/>
<dbReference type="Proteomes" id="UP000480275">
    <property type="component" value="Unassembled WGS sequence"/>
</dbReference>